<keyword evidence="3" id="KW-0813">Transport</keyword>
<accession>A0A395UVZ6</accession>
<dbReference type="InterPro" id="IPR006260">
    <property type="entry name" value="TonB/TolA_C"/>
</dbReference>
<evidence type="ECO:0000259" key="10">
    <source>
        <dbReference type="PROSITE" id="PS52015"/>
    </source>
</evidence>
<evidence type="ECO:0000256" key="7">
    <source>
        <dbReference type="ARBA" id="ARBA00022927"/>
    </source>
</evidence>
<comment type="similarity">
    <text evidence="2">Belongs to the TonB family.</text>
</comment>
<dbReference type="GO" id="GO:0031992">
    <property type="term" value="F:energy transducer activity"/>
    <property type="evidence" value="ECO:0007669"/>
    <property type="project" value="TreeGrafter"/>
</dbReference>
<keyword evidence="7" id="KW-0653">Protein transport</keyword>
<keyword evidence="9" id="KW-0472">Membrane</keyword>
<feature type="domain" description="TonB C-terminal" evidence="10">
    <location>
        <begin position="81"/>
        <end position="177"/>
    </location>
</feature>
<name>A0A395UVZ6_PHOVU</name>
<dbReference type="EMBL" id="QRUD01000005">
    <property type="protein sequence ID" value="RGR43026.1"/>
    <property type="molecule type" value="Genomic_DNA"/>
</dbReference>
<dbReference type="PROSITE" id="PS51257">
    <property type="entry name" value="PROKAR_LIPOPROTEIN"/>
    <property type="match status" value="1"/>
</dbReference>
<dbReference type="GO" id="GO:0055085">
    <property type="term" value="P:transmembrane transport"/>
    <property type="evidence" value="ECO:0007669"/>
    <property type="project" value="InterPro"/>
</dbReference>
<evidence type="ECO:0000256" key="8">
    <source>
        <dbReference type="ARBA" id="ARBA00022989"/>
    </source>
</evidence>
<keyword evidence="6" id="KW-0812">Transmembrane</keyword>
<dbReference type="PANTHER" id="PTHR33446:SF2">
    <property type="entry name" value="PROTEIN TONB"/>
    <property type="match status" value="1"/>
</dbReference>
<sequence length="188" mass="21136">MFMRIRILHFILFSCLVIGCTNKSSKKGMVNFDSIQKVKPIAETIHVNYETLATIKYAPVVEEEKTDIYQIATDIPPEFPKGNKAVLDFIYDNLQYPSEALEKKIQGKVVIQVVIDESGSITQPKILKSISPSLDKEALRIVSIMPKWKAGKLNGVPVKVKMAFPVIFKLPNDDNVLKTDSVIKSIEE</sequence>
<evidence type="ECO:0000256" key="9">
    <source>
        <dbReference type="ARBA" id="ARBA00023136"/>
    </source>
</evidence>
<keyword evidence="8" id="KW-1133">Transmembrane helix</keyword>
<dbReference type="InterPro" id="IPR037682">
    <property type="entry name" value="TonB_C"/>
</dbReference>
<dbReference type="Proteomes" id="UP000266497">
    <property type="component" value="Unassembled WGS sequence"/>
</dbReference>
<proteinExistence type="inferred from homology"/>
<dbReference type="GO" id="GO:0098797">
    <property type="term" value="C:plasma membrane protein complex"/>
    <property type="evidence" value="ECO:0007669"/>
    <property type="project" value="TreeGrafter"/>
</dbReference>
<comment type="subcellular location">
    <subcellularLocation>
        <location evidence="1">Cell inner membrane</location>
        <topology evidence="1">Single-pass membrane protein</topology>
        <orientation evidence="1">Periplasmic side</orientation>
    </subcellularLocation>
</comment>
<evidence type="ECO:0000256" key="2">
    <source>
        <dbReference type="ARBA" id="ARBA00006555"/>
    </source>
</evidence>
<evidence type="ECO:0000256" key="3">
    <source>
        <dbReference type="ARBA" id="ARBA00022448"/>
    </source>
</evidence>
<dbReference type="NCBIfam" id="TIGR01352">
    <property type="entry name" value="tonB_Cterm"/>
    <property type="match status" value="1"/>
</dbReference>
<protein>
    <submittedName>
        <fullName evidence="11">Energy transducer TonB</fullName>
    </submittedName>
</protein>
<dbReference type="PROSITE" id="PS52015">
    <property type="entry name" value="TONB_CTD"/>
    <property type="match status" value="1"/>
</dbReference>
<evidence type="ECO:0000313" key="12">
    <source>
        <dbReference type="Proteomes" id="UP000266497"/>
    </source>
</evidence>
<gene>
    <name evidence="11" type="ORF">DWY53_02720</name>
</gene>
<dbReference type="SUPFAM" id="SSF74653">
    <property type="entry name" value="TolA/TonB C-terminal domain"/>
    <property type="match status" value="1"/>
</dbReference>
<organism evidence="11 12">
    <name type="scientific">Phocaeicola vulgatus</name>
    <name type="common">Bacteroides vulgatus</name>
    <dbReference type="NCBI Taxonomy" id="821"/>
    <lineage>
        <taxon>Bacteria</taxon>
        <taxon>Pseudomonadati</taxon>
        <taxon>Bacteroidota</taxon>
        <taxon>Bacteroidia</taxon>
        <taxon>Bacteroidales</taxon>
        <taxon>Bacteroidaceae</taxon>
        <taxon>Phocaeicola</taxon>
    </lineage>
</organism>
<keyword evidence="5" id="KW-0997">Cell inner membrane</keyword>
<comment type="caution">
    <text evidence="11">The sequence shown here is derived from an EMBL/GenBank/DDBJ whole genome shotgun (WGS) entry which is preliminary data.</text>
</comment>
<dbReference type="PANTHER" id="PTHR33446">
    <property type="entry name" value="PROTEIN TONB-RELATED"/>
    <property type="match status" value="1"/>
</dbReference>
<dbReference type="Pfam" id="PF03544">
    <property type="entry name" value="TonB_C"/>
    <property type="match status" value="1"/>
</dbReference>
<dbReference type="GO" id="GO:0015031">
    <property type="term" value="P:protein transport"/>
    <property type="evidence" value="ECO:0007669"/>
    <property type="project" value="UniProtKB-KW"/>
</dbReference>
<dbReference type="InterPro" id="IPR051045">
    <property type="entry name" value="TonB-dependent_transducer"/>
</dbReference>
<evidence type="ECO:0000313" key="11">
    <source>
        <dbReference type="EMBL" id="RGR43026.1"/>
    </source>
</evidence>
<evidence type="ECO:0000256" key="6">
    <source>
        <dbReference type="ARBA" id="ARBA00022692"/>
    </source>
</evidence>
<evidence type="ECO:0000256" key="1">
    <source>
        <dbReference type="ARBA" id="ARBA00004383"/>
    </source>
</evidence>
<dbReference type="AlphaFoldDB" id="A0A395UVZ6"/>
<keyword evidence="4" id="KW-1003">Cell membrane</keyword>
<evidence type="ECO:0000256" key="5">
    <source>
        <dbReference type="ARBA" id="ARBA00022519"/>
    </source>
</evidence>
<evidence type="ECO:0000256" key="4">
    <source>
        <dbReference type="ARBA" id="ARBA00022475"/>
    </source>
</evidence>
<reference evidence="11 12" key="1">
    <citation type="submission" date="2018-08" db="EMBL/GenBank/DDBJ databases">
        <title>A genome reference for cultivated species of the human gut microbiota.</title>
        <authorList>
            <person name="Zou Y."/>
            <person name="Xue W."/>
            <person name="Luo G."/>
        </authorList>
    </citation>
    <scope>NUCLEOTIDE SEQUENCE [LARGE SCALE GENOMIC DNA]</scope>
    <source>
        <strain evidence="11 12">AF25-30LB</strain>
    </source>
</reference>
<dbReference type="Gene3D" id="3.30.1150.10">
    <property type="match status" value="1"/>
</dbReference>